<comment type="catalytic activity">
    <reaction evidence="15 17">
        <text>2 nitric oxide + NADH + 2 O2 = 2 nitrate + NAD(+) + H(+)</text>
        <dbReference type="Rhea" id="RHEA:19469"/>
        <dbReference type="ChEBI" id="CHEBI:15378"/>
        <dbReference type="ChEBI" id="CHEBI:15379"/>
        <dbReference type="ChEBI" id="CHEBI:16480"/>
        <dbReference type="ChEBI" id="CHEBI:17632"/>
        <dbReference type="ChEBI" id="CHEBI:57540"/>
        <dbReference type="ChEBI" id="CHEBI:57945"/>
        <dbReference type="EC" id="1.14.12.17"/>
    </reaction>
</comment>
<dbReference type="PRINTS" id="PR00371">
    <property type="entry name" value="FPNCR"/>
</dbReference>
<dbReference type="InterPro" id="IPR008333">
    <property type="entry name" value="Cbr1-like_FAD-bd_dom"/>
</dbReference>
<comment type="catalytic activity">
    <reaction evidence="16 17">
        <text>2 nitric oxide + NADPH + 2 O2 = 2 nitrate + NADP(+) + H(+)</text>
        <dbReference type="Rhea" id="RHEA:19465"/>
        <dbReference type="ChEBI" id="CHEBI:15378"/>
        <dbReference type="ChEBI" id="CHEBI:15379"/>
        <dbReference type="ChEBI" id="CHEBI:16480"/>
        <dbReference type="ChEBI" id="CHEBI:17632"/>
        <dbReference type="ChEBI" id="CHEBI:57783"/>
        <dbReference type="ChEBI" id="CHEBI:58349"/>
        <dbReference type="EC" id="1.14.12.17"/>
    </reaction>
</comment>
<keyword evidence="12 17" id="KW-0408">Iron</keyword>
<feature type="site" description="Influences the redox potential of the prosthetic heme and FAD groups" evidence="17">
    <location>
        <position position="119"/>
    </location>
</feature>
<dbReference type="PANTHER" id="PTHR43396:SF3">
    <property type="entry name" value="FLAVOHEMOPROTEIN"/>
    <property type="match status" value="1"/>
</dbReference>
<reference evidence="20 21" key="1">
    <citation type="submission" date="2020-08" db="EMBL/GenBank/DDBJ databases">
        <title>Description of Xenorhabdus lircayensis sp. nov., the symbiotic bacterium associated with the entomopathogenic nematode Steirnernema unicornum.</title>
        <authorList>
            <person name="Castaneda-Alvarez C."/>
            <person name="Prodan S."/>
            <person name="Zamorano A."/>
            <person name="San-Blas E."/>
            <person name="Aballay E."/>
        </authorList>
    </citation>
    <scope>NUCLEOTIDE SEQUENCE [LARGE SCALE GENOMIC DNA]</scope>
    <source>
        <strain evidence="20 21">VLS</strain>
    </source>
</reference>
<evidence type="ECO:0000313" key="21">
    <source>
        <dbReference type="Proteomes" id="UP000696184"/>
    </source>
</evidence>
<feature type="binding site" description="proximal binding residue" evidence="17">
    <location>
        <position position="120"/>
    </location>
    <ligand>
        <name>heme b</name>
        <dbReference type="ChEBI" id="CHEBI:60344"/>
    </ligand>
    <ligandPart>
        <name>Fe</name>
        <dbReference type="ChEBI" id="CHEBI:18248"/>
    </ligandPart>
</feature>
<evidence type="ECO:0000256" key="13">
    <source>
        <dbReference type="ARBA" id="ARBA00023027"/>
    </source>
</evidence>
<gene>
    <name evidence="20" type="primary">hmpA</name>
    <name evidence="17" type="synonym">hmp</name>
    <name evidence="20" type="ORF">H8A87_01795</name>
</gene>
<comment type="similarity">
    <text evidence="2 17">Belongs to the globin family. Two-domain flavohemoproteins subfamily.</text>
</comment>
<keyword evidence="21" id="KW-1185">Reference proteome</keyword>
<keyword evidence="8 17" id="KW-0479">Metal-binding</keyword>
<dbReference type="PRINTS" id="PR00410">
    <property type="entry name" value="PHEHYDRXLASE"/>
</dbReference>
<name>A0ABS0U0V0_9GAMM</name>
<evidence type="ECO:0000256" key="7">
    <source>
        <dbReference type="ARBA" id="ARBA00022630"/>
    </source>
</evidence>
<dbReference type="InterPro" id="IPR017927">
    <property type="entry name" value="FAD-bd_FR_type"/>
</dbReference>
<dbReference type="Pfam" id="PF00970">
    <property type="entry name" value="FAD_binding_6"/>
    <property type="match status" value="1"/>
</dbReference>
<keyword evidence="9 17" id="KW-0274">FAD</keyword>
<evidence type="ECO:0000256" key="2">
    <source>
        <dbReference type="ARBA" id="ARBA00008414"/>
    </source>
</evidence>
<dbReference type="PROSITE" id="PS01033">
    <property type="entry name" value="GLOBIN"/>
    <property type="match status" value="1"/>
</dbReference>
<evidence type="ECO:0000259" key="19">
    <source>
        <dbReference type="PROSITE" id="PS51384"/>
    </source>
</evidence>
<keyword evidence="7 17" id="KW-0285">Flavoprotein</keyword>
<evidence type="ECO:0000256" key="15">
    <source>
        <dbReference type="ARBA" id="ARBA00048649"/>
    </source>
</evidence>
<comment type="function">
    <text evidence="14 17">Is involved in NO detoxification in an aerobic process, termed nitric oxide dioxygenase (NOD) reaction that utilizes O(2) and NAD(P)H to convert NO to nitrate, which protects the bacterium from various noxious nitrogen compounds. Therefore, plays a central role in the inducible response to nitrosative stress.</text>
</comment>
<feature type="binding site" evidence="17">
    <location>
        <begin position="303"/>
        <end position="308"/>
    </location>
    <ligand>
        <name>NADP(+)</name>
        <dbReference type="ChEBI" id="CHEBI:58349"/>
    </ligand>
</feature>
<dbReference type="PANTHER" id="PTHR43396">
    <property type="entry name" value="FLAVOHEMOPROTEIN"/>
    <property type="match status" value="1"/>
</dbReference>
<dbReference type="EC" id="1.14.12.17" evidence="17"/>
<evidence type="ECO:0000256" key="5">
    <source>
        <dbReference type="ARBA" id="ARBA00022617"/>
    </source>
</evidence>
<keyword evidence="6 17" id="KW-0561">Oxygen transport</keyword>
<feature type="domain" description="FAD-binding FR-type" evidence="19">
    <location>
        <begin position="185"/>
        <end position="290"/>
    </location>
</feature>
<dbReference type="Pfam" id="PF00042">
    <property type="entry name" value="Globin"/>
    <property type="match status" value="1"/>
</dbReference>
<dbReference type="HAMAP" id="MF_01252">
    <property type="entry name" value="Hmp"/>
    <property type="match status" value="1"/>
</dbReference>
<dbReference type="InterPro" id="IPR023950">
    <property type="entry name" value="Hmp"/>
</dbReference>
<dbReference type="GO" id="GO:0008941">
    <property type="term" value="F:nitric oxide dioxygenase NAD(P)H activity"/>
    <property type="evidence" value="ECO:0007669"/>
    <property type="project" value="UniProtKB-EC"/>
</dbReference>
<keyword evidence="5 17" id="KW-0349">Heme</keyword>
<evidence type="ECO:0000256" key="14">
    <source>
        <dbReference type="ARBA" id="ARBA00025094"/>
    </source>
</evidence>
<dbReference type="SUPFAM" id="SSF52343">
    <property type="entry name" value="Ferredoxin reductase-like, C-terminal NADP-linked domain"/>
    <property type="match status" value="1"/>
</dbReference>
<keyword evidence="13 17" id="KW-0520">NAD</keyword>
<dbReference type="Pfam" id="PF00175">
    <property type="entry name" value="NAD_binding_1"/>
    <property type="match status" value="1"/>
</dbReference>
<dbReference type="InterPro" id="IPR000971">
    <property type="entry name" value="Globin"/>
</dbReference>
<dbReference type="EMBL" id="JACOII010000011">
    <property type="protein sequence ID" value="MBI6547501.1"/>
    <property type="molecule type" value="Genomic_DNA"/>
</dbReference>
<feature type="region of interest" description="Reductase" evidence="17">
    <location>
        <begin position="182"/>
        <end position="431"/>
    </location>
</feature>
<dbReference type="InterPro" id="IPR001433">
    <property type="entry name" value="OxRdtase_FAD/NAD-bd"/>
</dbReference>
<dbReference type="Gene3D" id="2.40.30.10">
    <property type="entry name" value="Translation factors"/>
    <property type="match status" value="1"/>
</dbReference>
<sequence>MILFFQFIAFPKNISCIYNTTYRFQHHLRKIQEIPMLDSQVIATIKSTIPLIVSTGPKLTAHFYERMFNHNPELKDIFNMSHQINGDQREALFNALCAYASNIDNLSALLPAVEKIAHKHTSLNIQPEHYQIVGTHLLATIDELFHPGDEVLNAWGKAYNVLANVFINREEEIYQGGESQEGGWRGLRQFHVSRKQPQSDVITSFEFVPVDGGKVMDYKPGQYLGVYLEDPAFENREIRQYSLTAAPNGTSYQIAIKRESQGKVSNHMHDKIQEGDIVMLAAPRGDFFLDAQHDTPITLISAGVGLTPVMSMLQYLYNQHHKSAINWFHAAEHSGYHAFAGKVNEMSKSMPNLYSQVWYREPRKMDQKGIHYQHTGLMDLSLVEDSITVEGMQFYFCGPVAFMQHIAKQLLAMGINEQQIHYECFGPNKVI</sequence>
<keyword evidence="10 17" id="KW-0521">NADP</keyword>
<dbReference type="Gene3D" id="1.10.490.10">
    <property type="entry name" value="Globins"/>
    <property type="match status" value="1"/>
</dbReference>
<comment type="domain">
    <text evidence="17">Consists of two distinct domains; an N-terminal heme-containing oxygen-binding domain and a C-terminal reductase domain with binding sites for FAD and NAD(P)H.</text>
</comment>
<feature type="binding site" evidence="17">
    <location>
        <position position="223"/>
    </location>
    <ligand>
        <name>FAD</name>
        <dbReference type="ChEBI" id="CHEBI:57692"/>
    </ligand>
</feature>
<feature type="site" description="Involved in heme-bound ligand stabilization and O-O bond activation" evidence="17">
    <location>
        <position position="64"/>
    </location>
</feature>
<comment type="cofactor">
    <cofactor evidence="17">
        <name>heme b</name>
        <dbReference type="ChEBI" id="CHEBI:60344"/>
    </cofactor>
    <text evidence="17">Binds 1 heme b (iron(II)-protoporphyrin IX) group per subunit.</text>
</comment>
<evidence type="ECO:0000256" key="16">
    <source>
        <dbReference type="ARBA" id="ARBA00049433"/>
    </source>
</evidence>
<accession>A0ABS0U0V0</accession>
<proteinExistence type="inferred from homology"/>
<feature type="binding site" evidence="17">
    <location>
        <begin position="424"/>
        <end position="427"/>
    </location>
    <ligand>
        <name>FAD</name>
        <dbReference type="ChEBI" id="CHEBI:57692"/>
    </ligand>
</feature>
<dbReference type="InterPro" id="IPR039261">
    <property type="entry name" value="FNR_nucleotide-bd"/>
</dbReference>
<evidence type="ECO:0000256" key="17">
    <source>
        <dbReference type="HAMAP-Rule" id="MF_01252"/>
    </source>
</evidence>
<dbReference type="InterPro" id="IPR001709">
    <property type="entry name" value="Flavoprot_Pyr_Nucl_cyt_Rdtase"/>
</dbReference>
<dbReference type="InterPro" id="IPR012292">
    <property type="entry name" value="Globin/Proto"/>
</dbReference>
<evidence type="ECO:0000256" key="6">
    <source>
        <dbReference type="ARBA" id="ARBA00022621"/>
    </source>
</evidence>
<dbReference type="RefSeq" id="WP_198688304.1">
    <property type="nucleotide sequence ID" value="NZ_CAWPUD010000007.1"/>
</dbReference>
<evidence type="ECO:0000256" key="4">
    <source>
        <dbReference type="ARBA" id="ARBA00022575"/>
    </source>
</evidence>
<dbReference type="Proteomes" id="UP000696184">
    <property type="component" value="Unassembled WGS sequence"/>
</dbReference>
<comment type="cofactor">
    <cofactor evidence="17">
        <name>FAD</name>
        <dbReference type="ChEBI" id="CHEBI:57692"/>
    </cofactor>
    <text evidence="17">Binds 1 FAD per subunit.</text>
</comment>
<dbReference type="SUPFAM" id="SSF46458">
    <property type="entry name" value="Globin-like"/>
    <property type="match status" value="1"/>
</dbReference>
<evidence type="ECO:0000256" key="12">
    <source>
        <dbReference type="ARBA" id="ARBA00023004"/>
    </source>
</evidence>
<evidence type="ECO:0000313" key="20">
    <source>
        <dbReference type="EMBL" id="MBI6547501.1"/>
    </source>
</evidence>
<evidence type="ECO:0000256" key="1">
    <source>
        <dbReference type="ARBA" id="ARBA00006401"/>
    </source>
</evidence>
<keyword evidence="4 17" id="KW-0216">Detoxification</keyword>
<evidence type="ECO:0000256" key="11">
    <source>
        <dbReference type="ARBA" id="ARBA00023002"/>
    </source>
</evidence>
<dbReference type="CDD" id="cd06184">
    <property type="entry name" value="flavohem_like_fad_nad_binding"/>
    <property type="match status" value="1"/>
</dbReference>
<comment type="caution">
    <text evidence="20">The sequence shown here is derived from an EMBL/GenBank/DDBJ whole genome shotgun (WGS) entry which is preliminary data.</text>
</comment>
<evidence type="ECO:0000256" key="10">
    <source>
        <dbReference type="ARBA" id="ARBA00022857"/>
    </source>
</evidence>
<feature type="site" description="Influences the redox potential of the prosthetic heme and FAD groups" evidence="17">
    <location>
        <position position="423"/>
    </location>
</feature>
<evidence type="ECO:0000256" key="8">
    <source>
        <dbReference type="ARBA" id="ARBA00022723"/>
    </source>
</evidence>
<dbReference type="InterPro" id="IPR009050">
    <property type="entry name" value="Globin-like_sf"/>
</dbReference>
<dbReference type="Gene3D" id="3.40.50.80">
    <property type="entry name" value="Nucleotide-binding domain of ferredoxin-NADP reductase (FNR) module"/>
    <property type="match status" value="1"/>
</dbReference>
<evidence type="ECO:0000259" key="18">
    <source>
        <dbReference type="PROSITE" id="PS01033"/>
    </source>
</evidence>
<keyword evidence="3 17" id="KW-0813">Transport</keyword>
<organism evidence="20 21">
    <name type="scientific">Xenorhabdus lircayensis</name>
    <dbReference type="NCBI Taxonomy" id="2763499"/>
    <lineage>
        <taxon>Bacteria</taxon>
        <taxon>Pseudomonadati</taxon>
        <taxon>Pseudomonadota</taxon>
        <taxon>Gammaproteobacteria</taxon>
        <taxon>Enterobacterales</taxon>
        <taxon>Morganellaceae</taxon>
        <taxon>Xenorhabdus</taxon>
    </lineage>
</organism>
<feature type="active site" description="Charge relay system" evidence="17">
    <location>
        <position position="130"/>
    </location>
</feature>
<dbReference type="SUPFAM" id="SSF63380">
    <property type="entry name" value="Riboflavin synthase domain-like"/>
    <property type="match status" value="1"/>
</dbReference>
<dbReference type="NCBIfam" id="NF009805">
    <property type="entry name" value="PRK13289.1"/>
    <property type="match status" value="1"/>
</dbReference>
<comment type="similarity">
    <text evidence="1 17">In the C-terminal section; belongs to the flavoprotein pyridine nucleotide cytochrome reductase family.</text>
</comment>
<keyword evidence="11 17" id="KW-0560">Oxidoreductase</keyword>
<evidence type="ECO:0000256" key="9">
    <source>
        <dbReference type="ARBA" id="ARBA00022827"/>
    </source>
</evidence>
<feature type="domain" description="Globin" evidence="18">
    <location>
        <begin position="35"/>
        <end position="171"/>
    </location>
</feature>
<dbReference type="InterPro" id="IPR017938">
    <property type="entry name" value="Riboflavin_synthase-like_b-brl"/>
</dbReference>
<dbReference type="PROSITE" id="PS51384">
    <property type="entry name" value="FAD_FR"/>
    <property type="match status" value="1"/>
</dbReference>
<feature type="binding site" evidence="17">
    <location>
        <begin position="239"/>
        <end position="242"/>
    </location>
    <ligand>
        <name>FAD</name>
        <dbReference type="ChEBI" id="CHEBI:57692"/>
    </ligand>
</feature>
<evidence type="ECO:0000256" key="3">
    <source>
        <dbReference type="ARBA" id="ARBA00022448"/>
    </source>
</evidence>
<feature type="active site" description="Charge relay system" evidence="17">
    <location>
        <position position="170"/>
    </location>
</feature>
<dbReference type="CDD" id="cd14776">
    <property type="entry name" value="HmpEc-globin-like"/>
    <property type="match status" value="1"/>
</dbReference>
<protein>
    <recommendedName>
        <fullName evidence="17">Flavohemoprotein</fullName>
    </recommendedName>
    <alternativeName>
        <fullName evidence="17">Flavohemoglobin</fullName>
    </alternativeName>
    <alternativeName>
        <fullName evidence="17">Hemoglobin-like protein</fullName>
    </alternativeName>
    <alternativeName>
        <fullName evidence="17">Nitric oxide dioxygenase</fullName>
        <shortName evidence="17">NO oxygenase</shortName>
        <shortName evidence="17">NOD</shortName>
        <ecNumber evidence="17">1.14.12.17</ecNumber>
    </alternativeName>
</protein>